<feature type="region of interest" description="Disordered" evidence="1">
    <location>
        <begin position="132"/>
        <end position="158"/>
    </location>
</feature>
<accession>A0A4Y7I5X9</accession>
<feature type="region of interest" description="Disordered" evidence="1">
    <location>
        <begin position="1"/>
        <end position="23"/>
    </location>
</feature>
<proteinExistence type="predicted"/>
<reference evidence="2 3" key="1">
    <citation type="journal article" date="2018" name="Science">
        <title>The opium poppy genome and morphinan production.</title>
        <authorList>
            <person name="Guo L."/>
            <person name="Winzer T."/>
            <person name="Yang X."/>
            <person name="Li Y."/>
            <person name="Ning Z."/>
            <person name="He Z."/>
            <person name="Teodor R."/>
            <person name="Lu Y."/>
            <person name="Bowser T.A."/>
            <person name="Graham I.A."/>
            <person name="Ye K."/>
        </authorList>
    </citation>
    <scope>NUCLEOTIDE SEQUENCE [LARGE SCALE GENOMIC DNA]</scope>
    <source>
        <strain evidence="3">cv. HN1</strain>
        <tissue evidence="2">Leaves</tissue>
    </source>
</reference>
<sequence>MMRKKKAHQRRRRKQKNAHYRRRRNIENLLLMERKLLEITKVLPDEANEHDDGEYVIGEKGRKKKKREKHRELVVNGEEVVDFFNLKQIDFDYDDKEITKVLPDEANEHDDGEDVIDEKVRNLGLDYDNDKEIPVLPDKADEADDGVKVIGETGDQNP</sequence>
<dbReference type="Gramene" id="RZC44327">
    <property type="protein sequence ID" value="RZC44327"/>
    <property type="gene ID" value="C5167_037272"/>
</dbReference>
<name>A0A4Y7I5X9_PAPSO</name>
<evidence type="ECO:0000313" key="2">
    <source>
        <dbReference type="EMBL" id="RZC44327.1"/>
    </source>
</evidence>
<organism evidence="2 3">
    <name type="scientific">Papaver somniferum</name>
    <name type="common">Opium poppy</name>
    <dbReference type="NCBI Taxonomy" id="3469"/>
    <lineage>
        <taxon>Eukaryota</taxon>
        <taxon>Viridiplantae</taxon>
        <taxon>Streptophyta</taxon>
        <taxon>Embryophyta</taxon>
        <taxon>Tracheophyta</taxon>
        <taxon>Spermatophyta</taxon>
        <taxon>Magnoliopsida</taxon>
        <taxon>Ranunculales</taxon>
        <taxon>Papaveraceae</taxon>
        <taxon>Papaveroideae</taxon>
        <taxon>Papaver</taxon>
    </lineage>
</organism>
<evidence type="ECO:0000256" key="1">
    <source>
        <dbReference type="SAM" id="MobiDB-lite"/>
    </source>
</evidence>
<dbReference type="Proteomes" id="UP000316621">
    <property type="component" value="Chromosome 1"/>
</dbReference>
<dbReference type="AlphaFoldDB" id="A0A4Y7I5X9"/>
<dbReference type="EMBL" id="CM010715">
    <property type="protein sequence ID" value="RZC44327.1"/>
    <property type="molecule type" value="Genomic_DNA"/>
</dbReference>
<evidence type="ECO:0000313" key="3">
    <source>
        <dbReference type="Proteomes" id="UP000316621"/>
    </source>
</evidence>
<keyword evidence="3" id="KW-1185">Reference proteome</keyword>
<gene>
    <name evidence="2" type="ORF">C5167_037272</name>
</gene>
<protein>
    <submittedName>
        <fullName evidence="2">Uncharacterized protein</fullName>
    </submittedName>
</protein>